<reference evidence="2" key="1">
    <citation type="journal article" date="2023" name="Mol. Biol. Evol.">
        <title>Third-Generation Sequencing Reveals the Adaptive Role of the Epigenome in Three Deep-Sea Polychaetes.</title>
        <authorList>
            <person name="Perez M."/>
            <person name="Aroh O."/>
            <person name="Sun Y."/>
            <person name="Lan Y."/>
            <person name="Juniper S.K."/>
            <person name="Young C.R."/>
            <person name="Angers B."/>
            <person name="Qian P.Y."/>
        </authorList>
    </citation>
    <scope>NUCLEOTIDE SEQUENCE</scope>
    <source>
        <strain evidence="2">R07B-5</strain>
    </source>
</reference>
<dbReference type="PANTHER" id="PTHR14237:SF19">
    <property type="entry name" value="MITOCHONDRIAL AMIDOXIME REDUCING COMPONENT 1"/>
    <property type="match status" value="1"/>
</dbReference>
<name>A0AAD9P919_RIDPI</name>
<dbReference type="PROSITE" id="PS51340">
    <property type="entry name" value="MOSC"/>
    <property type="match status" value="1"/>
</dbReference>
<evidence type="ECO:0000259" key="1">
    <source>
        <dbReference type="PROSITE" id="PS51340"/>
    </source>
</evidence>
<comment type="caution">
    <text evidence="2">The sequence shown here is derived from an EMBL/GenBank/DDBJ whole genome shotgun (WGS) entry which is preliminary data.</text>
</comment>
<dbReference type="InterPro" id="IPR011037">
    <property type="entry name" value="Pyrv_Knase-like_insert_dom_sf"/>
</dbReference>
<dbReference type="EMBL" id="JAODUO010000081">
    <property type="protein sequence ID" value="KAK2190400.1"/>
    <property type="molecule type" value="Genomic_DNA"/>
</dbReference>
<dbReference type="GO" id="GO:0003824">
    <property type="term" value="F:catalytic activity"/>
    <property type="evidence" value="ECO:0007669"/>
    <property type="project" value="InterPro"/>
</dbReference>
<keyword evidence="3" id="KW-1185">Reference proteome</keyword>
<feature type="domain" description="MOSC" evidence="1">
    <location>
        <begin position="1"/>
        <end position="122"/>
    </location>
</feature>
<dbReference type="InterPro" id="IPR005302">
    <property type="entry name" value="MoCF_Sase_C"/>
</dbReference>
<organism evidence="2 3">
    <name type="scientific">Ridgeia piscesae</name>
    <name type="common">Tubeworm</name>
    <dbReference type="NCBI Taxonomy" id="27915"/>
    <lineage>
        <taxon>Eukaryota</taxon>
        <taxon>Metazoa</taxon>
        <taxon>Spiralia</taxon>
        <taxon>Lophotrochozoa</taxon>
        <taxon>Annelida</taxon>
        <taxon>Polychaeta</taxon>
        <taxon>Sedentaria</taxon>
        <taxon>Canalipalpata</taxon>
        <taxon>Sabellida</taxon>
        <taxon>Siboglinidae</taxon>
        <taxon>Ridgeia</taxon>
    </lineage>
</organism>
<accession>A0AAD9P919</accession>
<sequence>MLISEGSLADVNKKLPSGVSKVTMDQFRPNFVASGCDAFDEDSWKDVYIGGVKYTNIKKCDRCILTTVNPKTGTKHPDMEPLKTLRSYRLIVPEFDQAPCFGVNFVADWTGNIHVGDEILATK</sequence>
<protein>
    <recommendedName>
        <fullName evidence="1">MOSC domain-containing protein</fullName>
    </recommendedName>
</protein>
<evidence type="ECO:0000313" key="3">
    <source>
        <dbReference type="Proteomes" id="UP001209878"/>
    </source>
</evidence>
<dbReference type="PANTHER" id="PTHR14237">
    <property type="entry name" value="MOLYBDOPTERIN COFACTOR SULFURASE MOSC"/>
    <property type="match status" value="1"/>
</dbReference>
<dbReference type="Pfam" id="PF03473">
    <property type="entry name" value="MOSC"/>
    <property type="match status" value="1"/>
</dbReference>
<dbReference type="SUPFAM" id="SSF50800">
    <property type="entry name" value="PK beta-barrel domain-like"/>
    <property type="match status" value="1"/>
</dbReference>
<dbReference type="AlphaFoldDB" id="A0AAD9P919"/>
<dbReference type="Proteomes" id="UP001209878">
    <property type="component" value="Unassembled WGS sequence"/>
</dbReference>
<proteinExistence type="predicted"/>
<gene>
    <name evidence="2" type="ORF">NP493_82g04008</name>
</gene>
<dbReference type="GO" id="GO:0030170">
    <property type="term" value="F:pyridoxal phosphate binding"/>
    <property type="evidence" value="ECO:0007669"/>
    <property type="project" value="InterPro"/>
</dbReference>
<dbReference type="GO" id="GO:0030151">
    <property type="term" value="F:molybdenum ion binding"/>
    <property type="evidence" value="ECO:0007669"/>
    <property type="project" value="InterPro"/>
</dbReference>
<evidence type="ECO:0000313" key="2">
    <source>
        <dbReference type="EMBL" id="KAK2190400.1"/>
    </source>
</evidence>